<dbReference type="OrthoDB" id="8779596at2"/>
<organism evidence="1 2">
    <name type="scientific">Duganella phyllosphaerae</name>
    <dbReference type="NCBI Taxonomy" id="762836"/>
    <lineage>
        <taxon>Bacteria</taxon>
        <taxon>Pseudomonadati</taxon>
        <taxon>Pseudomonadota</taxon>
        <taxon>Betaproteobacteria</taxon>
        <taxon>Burkholderiales</taxon>
        <taxon>Oxalobacteraceae</taxon>
        <taxon>Telluria group</taxon>
        <taxon>Duganella</taxon>
    </lineage>
</organism>
<dbReference type="RefSeq" id="WP_141749696.1">
    <property type="nucleotide sequence ID" value="NZ_LROM01000156.1"/>
</dbReference>
<dbReference type="Proteomes" id="UP000175989">
    <property type="component" value="Unassembled WGS sequence"/>
</dbReference>
<dbReference type="AlphaFoldDB" id="A0A1E7W4M0"/>
<keyword evidence="2" id="KW-1185">Reference proteome</keyword>
<sequence length="107" mass="12506">MSTREIEHAAMLWHEVYSHRMLINARRLVLAKEIQARPGSDSYWNPAYREHEHVKAQITLLKRKERAAQKVLAKACAKQRDRFNRSDVIDVEIKQLASTTPTTPERN</sequence>
<protein>
    <submittedName>
        <fullName evidence="1">Uncharacterized protein</fullName>
    </submittedName>
</protein>
<gene>
    <name evidence="1" type="ORF">DUPY_53000</name>
</gene>
<comment type="caution">
    <text evidence="1">The sequence shown here is derived from an EMBL/GenBank/DDBJ whole genome shotgun (WGS) entry which is preliminary data.</text>
</comment>
<evidence type="ECO:0000313" key="2">
    <source>
        <dbReference type="Proteomes" id="UP000175989"/>
    </source>
</evidence>
<accession>A0A1E7W4M0</accession>
<name>A0A1E7W4M0_9BURK</name>
<dbReference type="EMBL" id="LROM01000156">
    <property type="protein sequence ID" value="OEZ90693.1"/>
    <property type="molecule type" value="Genomic_DNA"/>
</dbReference>
<evidence type="ECO:0000313" key="1">
    <source>
        <dbReference type="EMBL" id="OEZ90693.1"/>
    </source>
</evidence>
<proteinExistence type="predicted"/>
<reference evidence="2" key="1">
    <citation type="journal article" date="2016" name="Front. Microbiol.">
        <title>Molecular Keys to the Janthinobacterium and Duganella spp. Interaction with the Plant Pathogen Fusarium graminearum.</title>
        <authorList>
            <person name="Haack F.S."/>
            <person name="Poehlein A."/>
            <person name="Kroger C."/>
            <person name="Voigt C.A."/>
            <person name="Piepenbring M."/>
            <person name="Bode H.B."/>
            <person name="Daniel R."/>
            <person name="Schafer W."/>
            <person name="Streit W.R."/>
        </authorList>
    </citation>
    <scope>NUCLEOTIDE SEQUENCE [LARGE SCALE GENOMIC DNA]</scope>
    <source>
        <strain evidence="2">T54</strain>
    </source>
</reference>